<dbReference type="EMBL" id="JANHOG010000867">
    <property type="protein sequence ID" value="KAJ3551056.1"/>
    <property type="molecule type" value="Genomic_DNA"/>
</dbReference>
<dbReference type="Proteomes" id="UP001148662">
    <property type="component" value="Unassembled WGS sequence"/>
</dbReference>
<evidence type="ECO:0000313" key="2">
    <source>
        <dbReference type="Proteomes" id="UP001148662"/>
    </source>
</evidence>
<accession>A0ACC1T1H2</accession>
<protein>
    <submittedName>
        <fullName evidence="1">Uncharacterized protein</fullName>
    </submittedName>
</protein>
<proteinExistence type="predicted"/>
<sequence length="331" mass="35847">MATIKVGDTVPQGKFATVPYAPELDDGLACGVPQKFTTDAWKGKKVVIFAVPGAFTPTCHANHLPPYIKNYDAFKAKGVDVIAVLSANDPFVLSGWTRVQNVKDKIIAVSDLDGAWSKELGLTVDLSGAAAAAGSSSSVTNNVPYRLPASMPQFSGNFSSTGTTSGVTSDQDYTGIIGEAYAYHVFKRNLPNFQGANWTSTLRTHAGLDPFLGESVADFTYQDSLGTLTEMLFGSQQKRQWENSWPTYYLEVKSSAYAEDTAFHISSSQLQRASEMTLRGAEAPQSVYVLVRVSSARSQPTMTMYPDPWRGLYDCSLRIVSDVEMAIPATS</sequence>
<name>A0ACC1T1H2_9APHY</name>
<evidence type="ECO:0000313" key="1">
    <source>
        <dbReference type="EMBL" id="KAJ3551056.1"/>
    </source>
</evidence>
<keyword evidence="2" id="KW-1185">Reference proteome</keyword>
<comment type="caution">
    <text evidence="1">The sequence shown here is derived from an EMBL/GenBank/DDBJ whole genome shotgun (WGS) entry which is preliminary data.</text>
</comment>
<reference evidence="1" key="1">
    <citation type="submission" date="2022-07" db="EMBL/GenBank/DDBJ databases">
        <title>Genome Sequence of Phlebia brevispora.</title>
        <authorList>
            <person name="Buettner E."/>
        </authorList>
    </citation>
    <scope>NUCLEOTIDE SEQUENCE</scope>
    <source>
        <strain evidence="1">MPL23</strain>
    </source>
</reference>
<gene>
    <name evidence="1" type="ORF">NM688_g4945</name>
</gene>
<organism evidence="1 2">
    <name type="scientific">Phlebia brevispora</name>
    <dbReference type="NCBI Taxonomy" id="194682"/>
    <lineage>
        <taxon>Eukaryota</taxon>
        <taxon>Fungi</taxon>
        <taxon>Dikarya</taxon>
        <taxon>Basidiomycota</taxon>
        <taxon>Agaricomycotina</taxon>
        <taxon>Agaricomycetes</taxon>
        <taxon>Polyporales</taxon>
        <taxon>Meruliaceae</taxon>
        <taxon>Phlebia</taxon>
    </lineage>
</organism>